<evidence type="ECO:0000256" key="1">
    <source>
        <dbReference type="SAM" id="MobiDB-lite"/>
    </source>
</evidence>
<sequence>MADEEEDEAATRVMMQPATSHEEDDNAPTAFFVRPAAPAPPVPATSIPVRLSWWRVLSGVLCFWRRRPVAAVLAAAAPAPAPARPAASASTSHVLVSAPKAARRPAPTLVSPLSPGRPAVVDEVHTLLWSFEPHELEATAKLIEHIAAARLAGPEGRVEAQIIYALLYMRSDEDGAVGLAVLRGKLLGIARSSVDQALLHLEEQGQVVLRPADPLSGTRQVAAGIEHATRGLLERVALVAQARRAS</sequence>
<evidence type="ECO:0000313" key="3">
    <source>
        <dbReference type="Proteomes" id="UP000309215"/>
    </source>
</evidence>
<accession>A0A4U1II90</accession>
<protein>
    <submittedName>
        <fullName evidence="2">Uncharacterized protein</fullName>
    </submittedName>
</protein>
<comment type="caution">
    <text evidence="2">The sequence shown here is derived from an EMBL/GenBank/DDBJ whole genome shotgun (WGS) entry which is preliminary data.</text>
</comment>
<evidence type="ECO:0000313" key="2">
    <source>
        <dbReference type="EMBL" id="TKC93355.1"/>
    </source>
</evidence>
<keyword evidence="3" id="KW-1185">Reference proteome</keyword>
<proteinExistence type="predicted"/>
<dbReference type="EMBL" id="SSMQ01000122">
    <property type="protein sequence ID" value="TKC93355.1"/>
    <property type="molecule type" value="Genomic_DNA"/>
</dbReference>
<gene>
    <name evidence="2" type="ORF">E8A74_49510</name>
</gene>
<dbReference type="Proteomes" id="UP000309215">
    <property type="component" value="Unassembled WGS sequence"/>
</dbReference>
<feature type="region of interest" description="Disordered" evidence="1">
    <location>
        <begin position="1"/>
        <end position="25"/>
    </location>
</feature>
<dbReference type="OrthoDB" id="9821565at2"/>
<organism evidence="2 3">
    <name type="scientific">Polyangium fumosum</name>
    <dbReference type="NCBI Taxonomy" id="889272"/>
    <lineage>
        <taxon>Bacteria</taxon>
        <taxon>Pseudomonadati</taxon>
        <taxon>Myxococcota</taxon>
        <taxon>Polyangia</taxon>
        <taxon>Polyangiales</taxon>
        <taxon>Polyangiaceae</taxon>
        <taxon>Polyangium</taxon>
    </lineage>
</organism>
<dbReference type="AlphaFoldDB" id="A0A4U1II90"/>
<name>A0A4U1II90_9BACT</name>
<dbReference type="RefSeq" id="WP_136936207.1">
    <property type="nucleotide sequence ID" value="NZ_SSMQ01000122.1"/>
</dbReference>
<reference evidence="2 3" key="1">
    <citation type="submission" date="2019-04" db="EMBL/GenBank/DDBJ databases">
        <authorList>
            <person name="Li Y."/>
            <person name="Wang J."/>
        </authorList>
    </citation>
    <scope>NUCLEOTIDE SEQUENCE [LARGE SCALE GENOMIC DNA]</scope>
    <source>
        <strain evidence="2 3">DSM 14668</strain>
    </source>
</reference>